<dbReference type="Proteomes" id="UP000051054">
    <property type="component" value="Unassembled WGS sequence"/>
</dbReference>
<dbReference type="InterPro" id="IPR050570">
    <property type="entry name" value="Cell_wall_metabolism_enzyme"/>
</dbReference>
<reference evidence="2 3" key="1">
    <citation type="journal article" date="2015" name="Genome Announc.">
        <title>Expanding the biotechnology potential of lactobacilli through comparative genomics of 213 strains and associated genera.</title>
        <authorList>
            <person name="Sun Z."/>
            <person name="Harris H.M."/>
            <person name="McCann A."/>
            <person name="Guo C."/>
            <person name="Argimon S."/>
            <person name="Zhang W."/>
            <person name="Yang X."/>
            <person name="Jeffery I.B."/>
            <person name="Cooney J.C."/>
            <person name="Kagawa T.F."/>
            <person name="Liu W."/>
            <person name="Song Y."/>
            <person name="Salvetti E."/>
            <person name="Wrobel A."/>
            <person name="Rasinkangas P."/>
            <person name="Parkhill J."/>
            <person name="Rea M.C."/>
            <person name="O'Sullivan O."/>
            <person name="Ritari J."/>
            <person name="Douillard F.P."/>
            <person name="Paul Ross R."/>
            <person name="Yang R."/>
            <person name="Briner A.E."/>
            <person name="Felis G.E."/>
            <person name="de Vos W.M."/>
            <person name="Barrangou R."/>
            <person name="Klaenhammer T.R."/>
            <person name="Caufield P.W."/>
            <person name="Cui Y."/>
            <person name="Zhang H."/>
            <person name="O'Toole P.W."/>
        </authorList>
    </citation>
    <scope>NUCLEOTIDE SEQUENCE [LARGE SCALE GENOMIC DNA]</scope>
    <source>
        <strain evidence="2 3">DSM 18933</strain>
    </source>
</reference>
<sequence>MKIKNKLWIIGITLLGTLGLFQENIKANEVANSPFPNVSVEDIQVSSGMGWRSLDDIQYHQGWDLPQAKGTPVLTIGAGKVVYAGFISGHGNIVIVYDEASDTATYYQHLSEIKVSKDTEVKVGQEVGTVGGTGESPDYDSFAPHLHIGMYKNAGEYVNNDYPLPPLPKDSKEAATTDYLDPAQLFGCDSHSSEWVNQLTNMYGTDTNRPDTIKDGTTTVTVGDAQNKS</sequence>
<proteinExistence type="predicted"/>
<name>A0A0R1WXC6_9LACO</name>
<dbReference type="GO" id="GO:0004222">
    <property type="term" value="F:metalloendopeptidase activity"/>
    <property type="evidence" value="ECO:0007669"/>
    <property type="project" value="TreeGrafter"/>
</dbReference>
<organism evidence="2 3">
    <name type="scientific">Ligilactobacillus hayakitensis DSM 18933 = JCM 14209</name>
    <dbReference type="NCBI Taxonomy" id="1423755"/>
    <lineage>
        <taxon>Bacteria</taxon>
        <taxon>Bacillati</taxon>
        <taxon>Bacillota</taxon>
        <taxon>Bacilli</taxon>
        <taxon>Lactobacillales</taxon>
        <taxon>Lactobacillaceae</taxon>
        <taxon>Ligilactobacillus</taxon>
    </lineage>
</organism>
<dbReference type="SUPFAM" id="SSF51261">
    <property type="entry name" value="Duplicated hybrid motif"/>
    <property type="match status" value="1"/>
</dbReference>
<evidence type="ECO:0000313" key="2">
    <source>
        <dbReference type="EMBL" id="KRM19539.1"/>
    </source>
</evidence>
<gene>
    <name evidence="2" type="ORF">FC40_GL001553</name>
</gene>
<dbReference type="PANTHER" id="PTHR21666:SF270">
    <property type="entry name" value="MUREIN HYDROLASE ACTIVATOR ENVC"/>
    <property type="match status" value="1"/>
</dbReference>
<dbReference type="STRING" id="1423755.FC40_GL001553"/>
<dbReference type="PANTHER" id="PTHR21666">
    <property type="entry name" value="PEPTIDASE-RELATED"/>
    <property type="match status" value="1"/>
</dbReference>
<dbReference type="CDD" id="cd12797">
    <property type="entry name" value="M23_peptidase"/>
    <property type="match status" value="1"/>
</dbReference>
<dbReference type="InterPro" id="IPR016047">
    <property type="entry name" value="M23ase_b-sheet_dom"/>
</dbReference>
<dbReference type="Pfam" id="PF01551">
    <property type="entry name" value="Peptidase_M23"/>
    <property type="match status" value="1"/>
</dbReference>
<dbReference type="eggNOG" id="COG4942">
    <property type="taxonomic scope" value="Bacteria"/>
</dbReference>
<dbReference type="Gene3D" id="2.70.70.10">
    <property type="entry name" value="Glucose Permease (Domain IIA)"/>
    <property type="match status" value="1"/>
</dbReference>
<dbReference type="AlphaFoldDB" id="A0A0R1WXC6"/>
<evidence type="ECO:0000313" key="3">
    <source>
        <dbReference type="Proteomes" id="UP000051054"/>
    </source>
</evidence>
<dbReference type="PATRIC" id="fig|1423755.3.peg.1642"/>
<comment type="caution">
    <text evidence="2">The sequence shown here is derived from an EMBL/GenBank/DDBJ whole genome shotgun (WGS) entry which is preliminary data.</text>
</comment>
<accession>A0A0R1WXC6</accession>
<dbReference type="OrthoDB" id="9810477at2"/>
<dbReference type="EMBL" id="AZGD01000038">
    <property type="protein sequence ID" value="KRM19539.1"/>
    <property type="molecule type" value="Genomic_DNA"/>
</dbReference>
<evidence type="ECO:0000259" key="1">
    <source>
        <dbReference type="Pfam" id="PF01551"/>
    </source>
</evidence>
<dbReference type="InterPro" id="IPR011055">
    <property type="entry name" value="Dup_hybrid_motif"/>
</dbReference>
<keyword evidence="3" id="KW-1185">Reference proteome</keyword>
<protein>
    <submittedName>
        <fullName evidence="2">M24 m37 family peptidase</fullName>
    </submittedName>
</protein>
<dbReference type="RefSeq" id="WP_025022577.1">
    <property type="nucleotide sequence ID" value="NZ_AZGD01000038.1"/>
</dbReference>
<feature type="domain" description="M23ase beta-sheet core" evidence="1">
    <location>
        <begin position="59"/>
        <end position="158"/>
    </location>
</feature>